<evidence type="ECO:0000256" key="8">
    <source>
        <dbReference type="SAM" id="SignalP"/>
    </source>
</evidence>
<dbReference type="InterPro" id="IPR015500">
    <property type="entry name" value="Peptidase_S8_subtilisin-rel"/>
</dbReference>
<evidence type="ECO:0000313" key="12">
    <source>
        <dbReference type="Proteomes" id="UP000231912"/>
    </source>
</evidence>
<reference evidence="11 12" key="1">
    <citation type="submission" date="2017-07" db="EMBL/GenBank/DDBJ databases">
        <title>Leptospira spp. isolated from tropical soils.</title>
        <authorList>
            <person name="Thibeaux R."/>
            <person name="Iraola G."/>
            <person name="Ferres I."/>
            <person name="Bierque E."/>
            <person name="Girault D."/>
            <person name="Soupe-Gilbert M.-E."/>
            <person name="Picardeau M."/>
            <person name="Goarant C."/>
        </authorList>
    </citation>
    <scope>NUCLEOTIDE SEQUENCE [LARGE SCALE GENOMIC DNA]</scope>
    <source>
        <strain evidence="11 12">FH2-C-A2</strain>
    </source>
</reference>
<evidence type="ECO:0000256" key="1">
    <source>
        <dbReference type="ARBA" id="ARBA00011073"/>
    </source>
</evidence>
<evidence type="ECO:0000256" key="5">
    <source>
        <dbReference type="PIRSR" id="PIRSR615500-1"/>
    </source>
</evidence>
<dbReference type="InterPro" id="IPR036852">
    <property type="entry name" value="Peptidase_S8/S53_dom_sf"/>
</dbReference>
<dbReference type="InterPro" id="IPR022398">
    <property type="entry name" value="Peptidase_S8_His-AS"/>
</dbReference>
<dbReference type="PROSITE" id="PS00136">
    <property type="entry name" value="SUBTILASE_ASP"/>
    <property type="match status" value="1"/>
</dbReference>
<dbReference type="InterPro" id="IPR050131">
    <property type="entry name" value="Peptidase_S8_subtilisin-like"/>
</dbReference>
<feature type="signal peptide" evidence="8">
    <location>
        <begin position="1"/>
        <end position="25"/>
    </location>
</feature>
<evidence type="ECO:0000256" key="2">
    <source>
        <dbReference type="ARBA" id="ARBA00022670"/>
    </source>
</evidence>
<keyword evidence="8" id="KW-0732">Signal</keyword>
<dbReference type="PROSITE" id="PS00137">
    <property type="entry name" value="SUBTILASE_HIS"/>
    <property type="match status" value="1"/>
</dbReference>
<dbReference type="Proteomes" id="UP000231912">
    <property type="component" value="Unassembled WGS sequence"/>
</dbReference>
<dbReference type="PANTHER" id="PTHR43806">
    <property type="entry name" value="PEPTIDASE S8"/>
    <property type="match status" value="1"/>
</dbReference>
<feature type="chain" id="PRO_5014631459" description="Peptidase S8" evidence="8">
    <location>
        <begin position="26"/>
        <end position="664"/>
    </location>
</feature>
<organism evidence="11 12">
    <name type="scientific">Leptospira wolffii</name>
    <dbReference type="NCBI Taxonomy" id="409998"/>
    <lineage>
        <taxon>Bacteria</taxon>
        <taxon>Pseudomonadati</taxon>
        <taxon>Spirochaetota</taxon>
        <taxon>Spirochaetia</taxon>
        <taxon>Leptospirales</taxon>
        <taxon>Leptospiraceae</taxon>
        <taxon>Leptospira</taxon>
    </lineage>
</organism>
<dbReference type="PANTHER" id="PTHR43806:SF11">
    <property type="entry name" value="CEREVISIN-RELATED"/>
    <property type="match status" value="1"/>
</dbReference>
<dbReference type="InterPro" id="IPR000209">
    <property type="entry name" value="Peptidase_S8/S53_dom"/>
</dbReference>
<evidence type="ECO:0000259" key="10">
    <source>
        <dbReference type="Pfam" id="PF22148"/>
    </source>
</evidence>
<dbReference type="PROSITE" id="PS51892">
    <property type="entry name" value="SUBTILASE"/>
    <property type="match status" value="1"/>
</dbReference>
<gene>
    <name evidence="11" type="ORF">CH371_01515</name>
</gene>
<feature type="active site" description="Charge relay system" evidence="5 6">
    <location>
        <position position="202"/>
    </location>
</feature>
<dbReference type="EMBL" id="NPDT01000001">
    <property type="protein sequence ID" value="PJZ66807.1"/>
    <property type="molecule type" value="Genomic_DNA"/>
</dbReference>
<evidence type="ECO:0008006" key="13">
    <source>
        <dbReference type="Google" id="ProtNLM"/>
    </source>
</evidence>
<keyword evidence="2 6" id="KW-0645">Protease</keyword>
<evidence type="ECO:0000256" key="4">
    <source>
        <dbReference type="ARBA" id="ARBA00022825"/>
    </source>
</evidence>
<feature type="active site" description="Charge relay system" evidence="5 6">
    <location>
        <position position="594"/>
    </location>
</feature>
<keyword evidence="4 6" id="KW-0720">Serine protease</keyword>
<proteinExistence type="inferred from homology"/>
<dbReference type="GO" id="GO:0006508">
    <property type="term" value="P:proteolysis"/>
    <property type="evidence" value="ECO:0007669"/>
    <property type="project" value="UniProtKB-KW"/>
</dbReference>
<feature type="active site" description="Charge relay system" evidence="5 6">
    <location>
        <position position="252"/>
    </location>
</feature>
<feature type="domain" description="Fervidolysin-like N-terminal prodomain" evidence="10">
    <location>
        <begin position="61"/>
        <end position="132"/>
    </location>
</feature>
<accession>A0A2M9ZEQ7</accession>
<dbReference type="InterPro" id="IPR054399">
    <property type="entry name" value="Fervidolysin-like_N_prodom"/>
</dbReference>
<comment type="caution">
    <text evidence="11">The sequence shown here is derived from an EMBL/GenBank/DDBJ whole genome shotgun (WGS) entry which is preliminary data.</text>
</comment>
<protein>
    <recommendedName>
        <fullName evidence="13">Peptidase S8</fullName>
    </recommendedName>
</protein>
<keyword evidence="3 6" id="KW-0378">Hydrolase</keyword>
<dbReference type="PROSITE" id="PS00138">
    <property type="entry name" value="SUBTILASE_SER"/>
    <property type="match status" value="1"/>
</dbReference>
<evidence type="ECO:0000259" key="9">
    <source>
        <dbReference type="Pfam" id="PF00082"/>
    </source>
</evidence>
<sequence length="664" mass="70072">MQMNKKSYILFGTAILLTVSGVTFAQKSEEIDTFTQKISKSFKGVFVKENPLVRGTNIDFKNKFVQNELIVKFKSNAGGSVKSFAVNQLGGAVKEHLTAEGHSLVSLKSGQTVEEAINSYSKLSEVEYVQPNYVYRATSTVPVDTDYGKLWGLKNTNQTIAAIIDPIYATNNPPGASGNDMDLESAWDITTDCANTIVAVIDSGINYNQEDLVGNMWDGSSCVDESGNALGSCNSGYDYVDNDKSPLDLAGHGTHVAGTIGAVGNNNKGTTGLCWTAKIMAVRVLDATGSGTTANIVKGINFALRNGAKVINMSLGGSVFDSTYSNTITNSASTYDALFVVAAGNDGADLKTNGSVSNDNSYPCEFTAPNLLCVAALDQAYNLASFSNKDSNSSVFSRSVDVGAPGTNIRSSWYGSDTLNSETFSSGWVYSGVAASDWGVISNLNTCGWSASLSGVPALVNPSNWCTNYYAASKNTSVYKTFDFSSYNGATISFYLFLSLPDTGDIFSIKYNTIGGSPFTSGTTLFSQGNVSTGGSLVNLSYDMKSCLTSTCSFGFNLTTDSDATVSDGPIVIYMDVTGKAINNTSYNVINGTSMATPHVAGLAAMLRSYNGSSFTYQDTFNAIIMAGDTPSSLAGTTRYGVAADARKALSYLTPPTSVTAVVQ</sequence>
<name>A0A2M9ZEQ7_9LEPT</name>
<evidence type="ECO:0000256" key="7">
    <source>
        <dbReference type="RuleBase" id="RU003355"/>
    </source>
</evidence>
<feature type="domain" description="Peptidase S8/S53" evidence="9">
    <location>
        <begin position="195"/>
        <end position="422"/>
    </location>
</feature>
<dbReference type="InterPro" id="IPR023828">
    <property type="entry name" value="Peptidase_S8_Ser-AS"/>
</dbReference>
<dbReference type="Pfam" id="PF00082">
    <property type="entry name" value="Peptidase_S8"/>
    <property type="match status" value="2"/>
</dbReference>
<evidence type="ECO:0000313" key="11">
    <source>
        <dbReference type="EMBL" id="PJZ66807.1"/>
    </source>
</evidence>
<comment type="similarity">
    <text evidence="1 6 7">Belongs to the peptidase S8 family.</text>
</comment>
<dbReference type="SUPFAM" id="SSF52743">
    <property type="entry name" value="Subtilisin-like"/>
    <property type="match status" value="1"/>
</dbReference>
<dbReference type="Pfam" id="PF22148">
    <property type="entry name" value="Fervidolysin_NPro-like"/>
    <property type="match status" value="1"/>
</dbReference>
<dbReference type="GO" id="GO:0004252">
    <property type="term" value="F:serine-type endopeptidase activity"/>
    <property type="evidence" value="ECO:0007669"/>
    <property type="project" value="UniProtKB-UniRule"/>
</dbReference>
<dbReference type="AlphaFoldDB" id="A0A2M9ZEQ7"/>
<evidence type="ECO:0000256" key="6">
    <source>
        <dbReference type="PROSITE-ProRule" id="PRU01240"/>
    </source>
</evidence>
<dbReference type="PRINTS" id="PR00723">
    <property type="entry name" value="SUBTILISIN"/>
</dbReference>
<dbReference type="InterPro" id="IPR023827">
    <property type="entry name" value="Peptidase_S8_Asp-AS"/>
</dbReference>
<dbReference type="Gene3D" id="3.40.50.200">
    <property type="entry name" value="Peptidase S8/S53 domain"/>
    <property type="match status" value="2"/>
</dbReference>
<evidence type="ECO:0000256" key="3">
    <source>
        <dbReference type="ARBA" id="ARBA00022801"/>
    </source>
</evidence>
<feature type="domain" description="Peptidase S8/S53" evidence="9">
    <location>
        <begin position="575"/>
        <end position="619"/>
    </location>
</feature>